<evidence type="ECO:0000313" key="2">
    <source>
        <dbReference type="EMBL" id="SDW75380.1"/>
    </source>
</evidence>
<gene>
    <name evidence="2" type="ORF">SAMN05421781_2253</name>
</gene>
<dbReference type="PANTHER" id="PTHR40070:SF1">
    <property type="entry name" value="UPF0478 PROTEIN YTXG"/>
    <property type="match status" value="1"/>
</dbReference>
<dbReference type="AlphaFoldDB" id="A0A1H2W455"/>
<evidence type="ECO:0000313" key="3">
    <source>
        <dbReference type="Proteomes" id="UP000199488"/>
    </source>
</evidence>
<keyword evidence="3" id="KW-1185">Reference proteome</keyword>
<evidence type="ECO:0000256" key="1">
    <source>
        <dbReference type="SAM" id="Coils"/>
    </source>
</evidence>
<dbReference type="RefSeq" id="WP_091615078.1">
    <property type="nucleotide sequence ID" value="NZ_FNNC01000005.1"/>
</dbReference>
<dbReference type="PANTHER" id="PTHR40070">
    <property type="entry name" value="UPF0478 PROTEIN YTXG"/>
    <property type="match status" value="1"/>
</dbReference>
<dbReference type="GO" id="GO:0000160">
    <property type="term" value="P:phosphorelay signal transduction system"/>
    <property type="evidence" value="ECO:0007669"/>
    <property type="project" value="InterPro"/>
</dbReference>
<name>A0A1H2W455_9BACI</name>
<dbReference type="InterPro" id="IPR009293">
    <property type="entry name" value="UPF0478"/>
</dbReference>
<protein>
    <submittedName>
        <fullName evidence="2">Uncharacterized protein YoxC, contains an MCP-like domain</fullName>
    </submittedName>
</protein>
<keyword evidence="1" id="KW-0175">Coiled coil</keyword>
<dbReference type="Proteomes" id="UP000199488">
    <property type="component" value="Unassembled WGS sequence"/>
</dbReference>
<dbReference type="Gene3D" id="1.20.120.160">
    <property type="entry name" value="HPT domain"/>
    <property type="match status" value="1"/>
</dbReference>
<accession>A0A1H2W455</accession>
<proteinExistence type="predicted"/>
<dbReference type="SUPFAM" id="SSF47226">
    <property type="entry name" value="Histidine-containing phosphotransfer domain, HPT domain"/>
    <property type="match status" value="1"/>
</dbReference>
<sequence length="141" mass="15863">MIAILYVSIAIIVLALIWLVIGVVQAVKAASSQMKTINETMERIQKKTDGLINESETLTQRLEVINDSVNRDMEAIQELTNTLKGSKEAVGKYHIATRAVATETLHENQKRTKENEQVAQIRDIGDTVVDLYAKWKNRKQA</sequence>
<dbReference type="STRING" id="1122204.SAMN05421781_2253"/>
<dbReference type="InterPro" id="IPR036641">
    <property type="entry name" value="HPT_dom_sf"/>
</dbReference>
<dbReference type="EMBL" id="FNNC01000005">
    <property type="protein sequence ID" value="SDW75380.1"/>
    <property type="molecule type" value="Genomic_DNA"/>
</dbReference>
<reference evidence="2 3" key="1">
    <citation type="submission" date="2016-10" db="EMBL/GenBank/DDBJ databases">
        <authorList>
            <person name="de Groot N.N."/>
        </authorList>
    </citation>
    <scope>NUCLEOTIDE SEQUENCE [LARGE SCALE GENOMIC DNA]</scope>
    <source>
        <strain evidence="2 3">DSM 23126</strain>
    </source>
</reference>
<feature type="coiled-coil region" evidence="1">
    <location>
        <begin position="27"/>
        <end position="54"/>
    </location>
</feature>
<organism evidence="2 3">
    <name type="scientific">Marinococcus luteus</name>
    <dbReference type="NCBI Taxonomy" id="1122204"/>
    <lineage>
        <taxon>Bacteria</taxon>
        <taxon>Bacillati</taxon>
        <taxon>Bacillota</taxon>
        <taxon>Bacilli</taxon>
        <taxon>Bacillales</taxon>
        <taxon>Bacillaceae</taxon>
        <taxon>Marinococcus</taxon>
    </lineage>
</organism>
<dbReference type="OrthoDB" id="2968265at2"/>
<dbReference type="Pfam" id="PF06103">
    <property type="entry name" value="DUF948"/>
    <property type="match status" value="1"/>
</dbReference>